<dbReference type="AlphaFoldDB" id="A0A0R1LNG2"/>
<dbReference type="EMBL" id="AZDV01000026">
    <property type="protein sequence ID" value="KRK94233.1"/>
    <property type="molecule type" value="Genomic_DNA"/>
</dbReference>
<dbReference type="Proteomes" id="UP000051955">
    <property type="component" value="Unassembled WGS sequence"/>
</dbReference>
<keyword evidence="2" id="KW-1185">Reference proteome</keyword>
<reference evidence="1 2" key="1">
    <citation type="journal article" date="2015" name="Genome Announc.">
        <title>Expanding the biotechnology potential of lactobacilli through comparative genomics of 213 strains and associated genera.</title>
        <authorList>
            <person name="Sun Z."/>
            <person name="Harris H.M."/>
            <person name="McCann A."/>
            <person name="Guo C."/>
            <person name="Argimon S."/>
            <person name="Zhang W."/>
            <person name="Yang X."/>
            <person name="Jeffery I.B."/>
            <person name="Cooney J.C."/>
            <person name="Kagawa T.F."/>
            <person name="Liu W."/>
            <person name="Song Y."/>
            <person name="Salvetti E."/>
            <person name="Wrobel A."/>
            <person name="Rasinkangas P."/>
            <person name="Parkhill J."/>
            <person name="Rea M.C."/>
            <person name="O'Sullivan O."/>
            <person name="Ritari J."/>
            <person name="Douillard F.P."/>
            <person name="Paul Ross R."/>
            <person name="Yang R."/>
            <person name="Briner A.E."/>
            <person name="Felis G.E."/>
            <person name="de Vos W.M."/>
            <person name="Barrangou R."/>
            <person name="Klaenhammer T.R."/>
            <person name="Caufield P.W."/>
            <person name="Cui Y."/>
            <person name="Zhang H."/>
            <person name="O'Toole P.W."/>
        </authorList>
    </citation>
    <scope>NUCLEOTIDE SEQUENCE [LARGE SCALE GENOMIC DNA]</scope>
    <source>
        <strain evidence="1 2">DSM 19394</strain>
    </source>
</reference>
<evidence type="ECO:0000313" key="2">
    <source>
        <dbReference type="Proteomes" id="UP000051955"/>
    </source>
</evidence>
<dbReference type="OrthoDB" id="9951760at2"/>
<dbReference type="PATRIC" id="fig|1423715.3.peg.199"/>
<proteinExistence type="predicted"/>
<comment type="caution">
    <text evidence="1">The sequence shown here is derived from an EMBL/GenBank/DDBJ whole genome shotgun (WGS) entry which is preliminary data.</text>
</comment>
<name>A0A0R1LNG2_9LACO</name>
<sequence length="81" mass="8788">MKIVDNQAHAMVKSYGVGDVVQDDSSTYMIVQTDQGDYTVVDLADGTATGTFSGLDELYSETHRAGERKVIATVMIERDAV</sequence>
<gene>
    <name evidence="1" type="ORF">FD25_GL000185</name>
</gene>
<organism evidence="1 2">
    <name type="scientific">Levilactobacillus acidifarinae DSM 19394 = JCM 15949</name>
    <dbReference type="NCBI Taxonomy" id="1423715"/>
    <lineage>
        <taxon>Bacteria</taxon>
        <taxon>Bacillati</taxon>
        <taxon>Bacillota</taxon>
        <taxon>Bacilli</taxon>
        <taxon>Lactobacillales</taxon>
        <taxon>Lactobacillaceae</taxon>
        <taxon>Levilactobacillus</taxon>
    </lineage>
</organism>
<protein>
    <submittedName>
        <fullName evidence="1">Uncharacterized protein</fullName>
    </submittedName>
</protein>
<evidence type="ECO:0000313" key="1">
    <source>
        <dbReference type="EMBL" id="KRK94233.1"/>
    </source>
</evidence>
<accession>A0A0R1LNG2</accession>
<dbReference type="RefSeq" id="WP_057803068.1">
    <property type="nucleotide sequence ID" value="NZ_AZDV01000026.1"/>
</dbReference>